<reference evidence="3 4" key="1">
    <citation type="submission" date="2019-11" db="EMBL/GenBank/DDBJ databases">
        <title>Comparative genomics of hydrocarbon-degrading Desulfosarcina strains.</title>
        <authorList>
            <person name="Watanabe M."/>
            <person name="Kojima H."/>
            <person name="Fukui M."/>
        </authorList>
    </citation>
    <scope>NUCLEOTIDE SEQUENCE [LARGE SCALE GENOMIC DNA]</scope>
    <source>
        <strain evidence="4">oXyS1</strain>
    </source>
</reference>
<evidence type="ECO:0000313" key="4">
    <source>
        <dbReference type="Proteomes" id="UP000422108"/>
    </source>
</evidence>
<dbReference type="AlphaFoldDB" id="A0A5K8A3A0"/>
<dbReference type="Proteomes" id="UP000422108">
    <property type="component" value="Chromosome"/>
</dbReference>
<dbReference type="InterPro" id="IPR038576">
    <property type="entry name" value="Methyltransf_Zn-bd_dom_put_sf"/>
</dbReference>
<dbReference type="Gene3D" id="6.20.50.110">
    <property type="entry name" value="Methyltransferase, zinc-binding domain"/>
    <property type="match status" value="1"/>
</dbReference>
<dbReference type="PANTHER" id="PTHR43861">
    <property type="entry name" value="TRANS-ACONITATE 2-METHYLTRANSFERASE-RELATED"/>
    <property type="match status" value="1"/>
</dbReference>
<dbReference type="Pfam" id="PF08484">
    <property type="entry name" value="Methyltransf_14"/>
    <property type="match status" value="1"/>
</dbReference>
<dbReference type="Gene3D" id="3.40.50.150">
    <property type="entry name" value="Vaccinia Virus protein VP39"/>
    <property type="match status" value="1"/>
</dbReference>
<proteinExistence type="predicted"/>
<evidence type="ECO:0000313" key="3">
    <source>
        <dbReference type="EMBL" id="BBO86916.1"/>
    </source>
</evidence>
<dbReference type="SUPFAM" id="SSF53335">
    <property type="entry name" value="S-adenosyl-L-methionine-dependent methyltransferases"/>
    <property type="match status" value="1"/>
</dbReference>
<evidence type="ECO:0000259" key="1">
    <source>
        <dbReference type="Pfam" id="PF08421"/>
    </source>
</evidence>
<keyword evidence="3" id="KW-0808">Transferase</keyword>
<dbReference type="PANTHER" id="PTHR43861:SF5">
    <property type="entry name" value="BLL5978 PROTEIN"/>
    <property type="match status" value="1"/>
</dbReference>
<feature type="domain" description="C-methyltransferase" evidence="2">
    <location>
        <begin position="240"/>
        <end position="395"/>
    </location>
</feature>
<dbReference type="Gene3D" id="3.40.50.720">
    <property type="entry name" value="NAD(P)-binding Rossmann-like Domain"/>
    <property type="match status" value="1"/>
</dbReference>
<name>A0A5K8A3A0_9BACT</name>
<sequence length="402" mass="46241">MKCRICNSSRLSLAIDLNAQPWANNFLKREEIGTESFYPLRVMHCADCKTVQLDHTVKKEIMFGNHTYLSGITKSLSDHFQKVAKSVDAVFFKNEKEKSALDIGSNDGTQLKHFQKLGYRVLGVESSTTIARIANDTGVETINAFFNFPLAQEINQTFKVINAAGVFFHLEELHSVTRGIKELLDSNGVFVVQFLYMKRIVENLAFDQIYHEHLLYYNLNTIDVLLNRHGLSMFDAYVSPIHGGSVIGFVTHAGRRSPTERLIKLRQREIEEDSNEFSTYQEFFKKIAEKKRITLDYLNAQKAKKKTIYGFGAPVKGNTMLNYFGTGTQYFDYLVEKNELRRGLYSPGMHIPIAIEKELKQLPDIYFVLAWNFKKEILKNNQHLLDKGIEFYFPVDPVETDE</sequence>
<dbReference type="RefSeq" id="WP_155308415.1">
    <property type="nucleotide sequence ID" value="NZ_AP021879.1"/>
</dbReference>
<dbReference type="InterPro" id="IPR013691">
    <property type="entry name" value="MeTrfase_14"/>
</dbReference>
<accession>A0A5K8A3A0</accession>
<dbReference type="InterPro" id="IPR029063">
    <property type="entry name" value="SAM-dependent_MTases_sf"/>
</dbReference>
<dbReference type="Pfam" id="PF13489">
    <property type="entry name" value="Methyltransf_23"/>
    <property type="match status" value="1"/>
</dbReference>
<dbReference type="EMBL" id="AP021879">
    <property type="protein sequence ID" value="BBO86916.1"/>
    <property type="molecule type" value="Genomic_DNA"/>
</dbReference>
<organism evidence="3 4">
    <name type="scientific">Desulfosarcina ovata subsp. ovata</name>
    <dbReference type="NCBI Taxonomy" id="2752305"/>
    <lineage>
        <taxon>Bacteria</taxon>
        <taxon>Pseudomonadati</taxon>
        <taxon>Thermodesulfobacteriota</taxon>
        <taxon>Desulfobacteria</taxon>
        <taxon>Desulfobacterales</taxon>
        <taxon>Desulfosarcinaceae</taxon>
        <taxon>Desulfosarcina</taxon>
    </lineage>
</organism>
<dbReference type="InterPro" id="IPR013630">
    <property type="entry name" value="Methyltransf_Zn-bd_dom_put"/>
</dbReference>
<feature type="domain" description="Methyltransferase putative zinc binding" evidence="1">
    <location>
        <begin position="3"/>
        <end position="63"/>
    </location>
</feature>
<dbReference type="GO" id="GO:0008168">
    <property type="term" value="F:methyltransferase activity"/>
    <property type="evidence" value="ECO:0007669"/>
    <property type="project" value="UniProtKB-KW"/>
</dbReference>
<keyword evidence="4" id="KW-1185">Reference proteome</keyword>
<keyword evidence="3" id="KW-0489">Methyltransferase</keyword>
<dbReference type="GO" id="GO:0032259">
    <property type="term" value="P:methylation"/>
    <property type="evidence" value="ECO:0007669"/>
    <property type="project" value="UniProtKB-KW"/>
</dbReference>
<gene>
    <name evidence="3" type="ORF">DSCOOX_00960</name>
</gene>
<dbReference type="Pfam" id="PF08421">
    <property type="entry name" value="Methyltransf_13"/>
    <property type="match status" value="1"/>
</dbReference>
<evidence type="ECO:0000259" key="2">
    <source>
        <dbReference type="Pfam" id="PF08484"/>
    </source>
</evidence>
<protein>
    <submittedName>
        <fullName evidence="3">Methyltransferase</fullName>
    </submittedName>
</protein>